<feature type="coiled-coil region" evidence="3">
    <location>
        <begin position="301"/>
        <end position="328"/>
    </location>
</feature>
<dbReference type="EMBL" id="JBIYXZ010002077">
    <property type="protein sequence ID" value="KAL3055738.1"/>
    <property type="molecule type" value="Genomic_DNA"/>
</dbReference>
<keyword evidence="3" id="KW-0175">Coiled coil</keyword>
<dbReference type="SUPFAM" id="SSF52540">
    <property type="entry name" value="P-loop containing nucleoside triphosphate hydrolases"/>
    <property type="match status" value="1"/>
</dbReference>
<keyword evidence="2" id="KW-0547">Nucleotide-binding</keyword>
<evidence type="ECO:0000256" key="1">
    <source>
        <dbReference type="ARBA" id="ARBA00008535"/>
    </source>
</evidence>
<feature type="coiled-coil region" evidence="3">
    <location>
        <begin position="451"/>
        <end position="478"/>
    </location>
</feature>
<evidence type="ECO:0000256" key="2">
    <source>
        <dbReference type="ARBA" id="ARBA00022741"/>
    </source>
</evidence>
<comment type="similarity">
    <text evidence="1">Belongs to the TRAFAC class TrmE-Era-EngA-EngB-Septin-like GTPase superfamily. AIG1/Toc34/Toc159-like paraseptin GTPase family. IAN subfamily.</text>
</comment>
<reference evidence="5 6" key="2">
    <citation type="journal article" date="2024" name="G3 (Bethesda)">
        <title>The genome of the cryopelagic Antarctic bald notothen, Trematomus borchgrevinki.</title>
        <authorList>
            <person name="Rayamajhi N."/>
            <person name="Rivera-Colon A.G."/>
            <person name="Minhas B.F."/>
            <person name="Cheng C.C."/>
            <person name="Catchen J.M."/>
        </authorList>
    </citation>
    <scope>NUCLEOTIDE SEQUENCE [LARGE SCALE GENOMIC DNA]</scope>
    <source>
        <strain evidence="5">AGRC-2024</strain>
    </source>
</reference>
<dbReference type="PANTHER" id="PTHR32046">
    <property type="entry name" value="G DOMAIN-CONTAINING PROTEIN"/>
    <property type="match status" value="1"/>
</dbReference>
<gene>
    <name evidence="5" type="ORF">OYC64_018426</name>
</gene>
<organism evidence="5 6">
    <name type="scientific">Pagothenia borchgrevinki</name>
    <name type="common">Bald rockcod</name>
    <name type="synonym">Trematomus borchgrevinki</name>
    <dbReference type="NCBI Taxonomy" id="8213"/>
    <lineage>
        <taxon>Eukaryota</taxon>
        <taxon>Metazoa</taxon>
        <taxon>Chordata</taxon>
        <taxon>Craniata</taxon>
        <taxon>Vertebrata</taxon>
        <taxon>Euteleostomi</taxon>
        <taxon>Actinopterygii</taxon>
        <taxon>Neopterygii</taxon>
        <taxon>Teleostei</taxon>
        <taxon>Neoteleostei</taxon>
        <taxon>Acanthomorphata</taxon>
        <taxon>Eupercaria</taxon>
        <taxon>Perciformes</taxon>
        <taxon>Notothenioidei</taxon>
        <taxon>Nototheniidae</taxon>
        <taxon>Pagothenia</taxon>
    </lineage>
</organism>
<dbReference type="InterPro" id="IPR006703">
    <property type="entry name" value="G_AIG1"/>
</dbReference>
<dbReference type="FunFam" id="3.40.50.300:FF:002049">
    <property type="entry name" value="Si:ch73-170d6.2"/>
    <property type="match status" value="1"/>
</dbReference>
<reference evidence="5 6" key="1">
    <citation type="journal article" date="2022" name="G3 (Bethesda)">
        <title>Evaluating Illumina-, Nanopore-, and PacBio-based genome assembly strategies with the bald notothen, Trematomus borchgrevinki.</title>
        <authorList>
            <person name="Rayamajhi N."/>
            <person name="Cheng C.C."/>
            <person name="Catchen J.M."/>
        </authorList>
    </citation>
    <scope>NUCLEOTIDE SEQUENCE [LARGE SCALE GENOMIC DNA]</scope>
    <source>
        <strain evidence="5">AGRC-2024</strain>
    </source>
</reference>
<dbReference type="Proteomes" id="UP001619887">
    <property type="component" value="Unassembled WGS sequence"/>
</dbReference>
<evidence type="ECO:0000313" key="6">
    <source>
        <dbReference type="Proteomes" id="UP001619887"/>
    </source>
</evidence>
<dbReference type="Gene3D" id="3.40.50.300">
    <property type="entry name" value="P-loop containing nucleotide triphosphate hydrolases"/>
    <property type="match status" value="1"/>
</dbReference>
<dbReference type="AlphaFoldDB" id="A0ABD2GPN5"/>
<feature type="domain" description="AIG1-type G" evidence="4">
    <location>
        <begin position="63"/>
        <end position="215"/>
    </location>
</feature>
<evidence type="ECO:0000313" key="5">
    <source>
        <dbReference type="EMBL" id="KAL3055738.1"/>
    </source>
</evidence>
<evidence type="ECO:0000256" key="3">
    <source>
        <dbReference type="SAM" id="Coils"/>
    </source>
</evidence>
<accession>A0ABD2GPN5</accession>
<comment type="caution">
    <text evidence="5">The sequence shown here is derived from an EMBL/GenBank/DDBJ whole genome shotgun (WGS) entry which is preliminary data.</text>
</comment>
<dbReference type="InterPro" id="IPR027417">
    <property type="entry name" value="P-loop_NTPase"/>
</dbReference>
<dbReference type="GO" id="GO:0000166">
    <property type="term" value="F:nucleotide binding"/>
    <property type="evidence" value="ECO:0007669"/>
    <property type="project" value="UniProtKB-KW"/>
</dbReference>
<evidence type="ECO:0000259" key="4">
    <source>
        <dbReference type="Pfam" id="PF04548"/>
    </source>
</evidence>
<protein>
    <recommendedName>
        <fullName evidence="4">AIG1-type G domain-containing protein</fullName>
    </recommendedName>
</protein>
<name>A0ABD2GPN5_PAGBO</name>
<proteinExistence type="inferred from homology"/>
<dbReference type="Pfam" id="PF04548">
    <property type="entry name" value="AIG1"/>
    <property type="match status" value="1"/>
</dbReference>
<keyword evidence="6" id="KW-1185">Reference proteome</keyword>
<sequence length="615" mass="69377">MFGLLSKSPSRLADAIKAKGKELKSETGSLPIYKIKLDEEEINVDGCRRFSFEKKSRTGIPNRTIMVLGATGAGKSTLINGMINYVLGVEWKDAYRFKLVDEGQSKSQAESQTSEVTVYEINHQKDFKIPFSLTIVDTPGFGDTRGIKRDKEITEQLRNLFSAKRGISDIDAVCFVVQASLVRLTATQKYVFDSMLSIFGKDVAENLQVLVTFADGQRPPVLEAIKVSGVPCPKTEDGLPVHFKFNNSALFAQNQSSVDADSSGDEEEGGFDQMFWKMGAKSMKRFFVALNKITTKSLTMTKEVLRERKQLENTIESLQTQYKVGLAKIEEINETTAIVKDHEAEIDRNGNFEFEVIVKKPHQEDISRLGIYITNCQACHYTCHKECGIPNDADKQGCVAIGQDGNCTLCPGKCHWSKHFNQKYRWEYKEVKEKRTVQELKQKFLKASKAKGTVQELIAQLNAEYQRLQAEVGEIMKRAAKCLNRLGEIALKPNPLSTPEYIDLLIEGEKSEAKLGWSKRVQHLIEVRGQAELMGKARRGEKNTYKTRISSLRRIKISANLDQDKELKTISRLRRDSSHDTDPDILMTIDNQGLGPIKDHVDLSVLTRRVLTLFF</sequence>
<dbReference type="PANTHER" id="PTHR32046:SF14">
    <property type="match status" value="1"/>
</dbReference>